<reference evidence="1 2" key="1">
    <citation type="submission" date="2016-02" db="EMBL/GenBank/DDBJ databases">
        <title>Genome analysis of coral dinoflagellate symbionts highlights evolutionary adaptations to a symbiotic lifestyle.</title>
        <authorList>
            <person name="Aranda M."/>
            <person name="Li Y."/>
            <person name="Liew Y.J."/>
            <person name="Baumgarten S."/>
            <person name="Simakov O."/>
            <person name="Wilson M."/>
            <person name="Piel J."/>
            <person name="Ashoor H."/>
            <person name="Bougouffa S."/>
            <person name="Bajic V.B."/>
            <person name="Ryu T."/>
            <person name="Ravasi T."/>
            <person name="Bayer T."/>
            <person name="Micklem G."/>
            <person name="Kim H."/>
            <person name="Bhak J."/>
            <person name="Lajeunesse T.C."/>
            <person name="Voolstra C.R."/>
        </authorList>
    </citation>
    <scope>NUCLEOTIDE SEQUENCE [LARGE SCALE GENOMIC DNA]</scope>
    <source>
        <strain evidence="1 2">CCMP2467</strain>
    </source>
</reference>
<evidence type="ECO:0000313" key="1">
    <source>
        <dbReference type="EMBL" id="OLP67202.1"/>
    </source>
</evidence>
<name>A0A1Q9BE25_SYMMI</name>
<protein>
    <submittedName>
        <fullName evidence="1">Uncharacterized protein</fullName>
    </submittedName>
</protein>
<proteinExistence type="predicted"/>
<evidence type="ECO:0000313" key="2">
    <source>
        <dbReference type="Proteomes" id="UP000186817"/>
    </source>
</evidence>
<organism evidence="1 2">
    <name type="scientific">Symbiodinium microadriaticum</name>
    <name type="common">Dinoflagellate</name>
    <name type="synonym">Zooxanthella microadriatica</name>
    <dbReference type="NCBI Taxonomy" id="2951"/>
    <lineage>
        <taxon>Eukaryota</taxon>
        <taxon>Sar</taxon>
        <taxon>Alveolata</taxon>
        <taxon>Dinophyceae</taxon>
        <taxon>Suessiales</taxon>
        <taxon>Symbiodiniaceae</taxon>
        <taxon>Symbiodinium</taxon>
    </lineage>
</organism>
<dbReference type="Proteomes" id="UP000186817">
    <property type="component" value="Unassembled WGS sequence"/>
</dbReference>
<keyword evidence="2" id="KW-1185">Reference proteome</keyword>
<dbReference type="EMBL" id="LSRX01008083">
    <property type="protein sequence ID" value="OLP67202.1"/>
    <property type="molecule type" value="Genomic_DNA"/>
</dbReference>
<dbReference type="AlphaFoldDB" id="A0A1Q9BE25"/>
<sequence length="261" mass="28701">MHLAIDGLRRVHGVQIREDACVFRRVSDKDSLALEVLMGLASHDDTCCVFGDIADRLPQFARDWIEAAMPLPVPSMSSAEIKDAYADIKNWILLHKENLFSDSAGSWCYKHKQVCPAHPLLSIGDDAKCLASSLQGVNRPLMVNVAGVSCTPWSSEGAQEQTASACEVPHSIWLAERIVRGSRNQEDIAFVECTPKYPMEDTLGRELGSTHHVVSMTFGPEHLGWPTKRLRVMGAAINMATCVWLGPGSPQEIAEDFAAKF</sequence>
<gene>
    <name evidence="1" type="ORF">AK812_SmicGene48516</name>
</gene>
<dbReference type="OrthoDB" id="443931at2759"/>
<comment type="caution">
    <text evidence="1">The sequence shown here is derived from an EMBL/GenBank/DDBJ whole genome shotgun (WGS) entry which is preliminary data.</text>
</comment>
<accession>A0A1Q9BE25</accession>
<feature type="non-terminal residue" evidence="1">
    <location>
        <position position="261"/>
    </location>
</feature>